<dbReference type="FunFam" id="1.25.40.20:FF:000025">
    <property type="entry name" value="GA-binding protein subunit beta-1 isoform X1"/>
    <property type="match status" value="1"/>
</dbReference>
<comment type="subcellular location">
    <subcellularLocation>
        <location evidence="1">Nucleus</location>
    </subcellularLocation>
</comment>
<dbReference type="AlphaFoldDB" id="A0A6I8MY36"/>
<dbReference type="Pfam" id="PF12796">
    <property type="entry name" value="Ank_2"/>
    <property type="match status" value="1"/>
</dbReference>
<dbReference type="Ensembl" id="ENSOANT00000057172.1">
    <property type="protein sequence ID" value="ENSOANP00000033615.1"/>
    <property type="gene ID" value="ENSOANG00000049636.1"/>
</dbReference>
<dbReference type="OMA" id="NMNQVNL"/>
<reference evidence="10" key="3">
    <citation type="submission" date="2025-09" db="UniProtKB">
        <authorList>
            <consortium name="Ensembl"/>
        </authorList>
    </citation>
    <scope>IDENTIFICATION</scope>
    <source>
        <strain evidence="10">Glennie</strain>
    </source>
</reference>
<keyword evidence="2" id="KW-0677">Repeat</keyword>
<feature type="repeat" description="ANK" evidence="7">
    <location>
        <begin position="37"/>
        <end position="69"/>
    </location>
</feature>
<dbReference type="Pfam" id="PF13637">
    <property type="entry name" value="Ank_4"/>
    <property type="match status" value="1"/>
</dbReference>
<dbReference type="GO" id="GO:0045944">
    <property type="term" value="P:positive regulation of transcription by RNA polymerase II"/>
    <property type="evidence" value="ECO:0000318"/>
    <property type="project" value="GO_Central"/>
</dbReference>
<organism evidence="10 11">
    <name type="scientific">Ornithorhynchus anatinus</name>
    <name type="common">Duckbill platypus</name>
    <dbReference type="NCBI Taxonomy" id="9258"/>
    <lineage>
        <taxon>Eukaryota</taxon>
        <taxon>Metazoa</taxon>
        <taxon>Chordata</taxon>
        <taxon>Craniata</taxon>
        <taxon>Vertebrata</taxon>
        <taxon>Euteleostomi</taxon>
        <taxon>Mammalia</taxon>
        <taxon>Monotremata</taxon>
        <taxon>Ornithorhynchidae</taxon>
        <taxon>Ornithorhynchus</taxon>
    </lineage>
</organism>
<dbReference type="InterPro" id="IPR050663">
    <property type="entry name" value="Ankyrin-SOCS_Box"/>
</dbReference>
<keyword evidence="11" id="KW-1185">Reference proteome</keyword>
<evidence type="ECO:0000256" key="7">
    <source>
        <dbReference type="PROSITE-ProRule" id="PRU00023"/>
    </source>
</evidence>
<dbReference type="RefSeq" id="XP_028911465.1">
    <property type="nucleotide sequence ID" value="XM_029055632.2"/>
</dbReference>
<dbReference type="FunCoup" id="A0A6I8MY36">
    <property type="interactions" value="1510"/>
</dbReference>
<dbReference type="InterPro" id="IPR002110">
    <property type="entry name" value="Ankyrin_rpt"/>
</dbReference>
<keyword evidence="5" id="KW-0804">Transcription</keyword>
<dbReference type="RefSeq" id="XP_028911466.1">
    <property type="nucleotide sequence ID" value="XM_029055633.1"/>
</dbReference>
<dbReference type="Proteomes" id="UP000002279">
    <property type="component" value="Chromosome X5"/>
</dbReference>
<accession>A0A6I8MY36</accession>
<evidence type="ECO:0000256" key="8">
    <source>
        <dbReference type="SAM" id="Coils"/>
    </source>
</evidence>
<reference evidence="10 11" key="1">
    <citation type="journal article" date="2008" name="Nature">
        <title>Genome analysis of the platypus reveals unique signatures of evolution.</title>
        <authorList>
            <person name="Warren W.C."/>
            <person name="Hillier L.W."/>
            <person name="Marshall Graves J.A."/>
            <person name="Birney E."/>
            <person name="Ponting C.P."/>
            <person name="Grutzner F."/>
            <person name="Belov K."/>
            <person name="Miller W."/>
            <person name="Clarke L."/>
            <person name="Chinwalla A.T."/>
            <person name="Yang S.P."/>
            <person name="Heger A."/>
            <person name="Locke D.P."/>
            <person name="Miethke P."/>
            <person name="Waters P.D."/>
            <person name="Veyrunes F."/>
            <person name="Fulton L."/>
            <person name="Fulton B."/>
            <person name="Graves T."/>
            <person name="Wallis J."/>
            <person name="Puente X.S."/>
            <person name="Lopez-Otin C."/>
            <person name="Ordonez G.R."/>
            <person name="Eichler E.E."/>
            <person name="Chen L."/>
            <person name="Cheng Z."/>
            <person name="Deakin J.E."/>
            <person name="Alsop A."/>
            <person name="Thompson K."/>
            <person name="Kirby P."/>
            <person name="Papenfuss A.T."/>
            <person name="Wakefield M.J."/>
            <person name="Olender T."/>
            <person name="Lancet D."/>
            <person name="Huttley G.A."/>
            <person name="Smit A.F."/>
            <person name="Pask A."/>
            <person name="Temple-Smith P."/>
            <person name="Batzer M.A."/>
            <person name="Walker J.A."/>
            <person name="Konkel M.K."/>
            <person name="Harris R.S."/>
            <person name="Whittington C.M."/>
            <person name="Wong E.S."/>
            <person name="Gemmell N.J."/>
            <person name="Buschiazzo E."/>
            <person name="Vargas Jentzsch I.M."/>
            <person name="Merkel A."/>
            <person name="Schmitz J."/>
            <person name="Zemann A."/>
            <person name="Churakov G."/>
            <person name="Kriegs J.O."/>
            <person name="Brosius J."/>
            <person name="Murchison E.P."/>
            <person name="Sachidanandam R."/>
            <person name="Smith C."/>
            <person name="Hannon G.J."/>
            <person name="Tsend-Ayush E."/>
            <person name="McMillan D."/>
            <person name="Attenborough R."/>
            <person name="Rens W."/>
            <person name="Ferguson-Smith M."/>
            <person name="Lefevre C.M."/>
            <person name="Sharp J.A."/>
            <person name="Nicholas K.R."/>
            <person name="Ray D.A."/>
            <person name="Kube M."/>
            <person name="Reinhardt R."/>
            <person name="Pringle T.H."/>
            <person name="Taylor J."/>
            <person name="Jones R.C."/>
            <person name="Nixon B."/>
            <person name="Dacheux J.L."/>
            <person name="Niwa H."/>
            <person name="Sekita Y."/>
            <person name="Huang X."/>
            <person name="Stark A."/>
            <person name="Kheradpour P."/>
            <person name="Kellis M."/>
            <person name="Flicek P."/>
            <person name="Chen Y."/>
            <person name="Webber C."/>
            <person name="Hardison R."/>
            <person name="Nelson J."/>
            <person name="Hallsworth-Pepin K."/>
            <person name="Delehaunty K."/>
            <person name="Markovic C."/>
            <person name="Minx P."/>
            <person name="Feng Y."/>
            <person name="Kremitzki C."/>
            <person name="Mitreva M."/>
            <person name="Glasscock J."/>
            <person name="Wylie T."/>
            <person name="Wohldmann P."/>
            <person name="Thiru P."/>
            <person name="Nhan M.N."/>
            <person name="Pohl C.S."/>
            <person name="Smith S.M."/>
            <person name="Hou S."/>
            <person name="Nefedov M."/>
            <person name="de Jong P.J."/>
            <person name="Renfree M.B."/>
            <person name="Mardis E.R."/>
            <person name="Wilson R.K."/>
        </authorList>
    </citation>
    <scope>NUCLEOTIDE SEQUENCE [LARGE SCALE GENOMIC DNA]</scope>
    <source>
        <strain evidence="10 11">Glennie</strain>
    </source>
</reference>
<name>A0A6I8MY36_ORNAN</name>
<dbReference type="PANTHER" id="PTHR24193:SF86">
    <property type="entry name" value="GA-BINDING PROTEIN SUBUNIT BETA-2"/>
    <property type="match status" value="1"/>
</dbReference>
<gene>
    <name evidence="10" type="primary">GABPB2</name>
</gene>
<dbReference type="CTD" id="126626"/>
<evidence type="ECO:0000256" key="6">
    <source>
        <dbReference type="ARBA" id="ARBA00023242"/>
    </source>
</evidence>
<feature type="repeat" description="ANK" evidence="7">
    <location>
        <begin position="70"/>
        <end position="102"/>
    </location>
</feature>
<proteinExistence type="predicted"/>
<evidence type="ECO:0000256" key="5">
    <source>
        <dbReference type="ARBA" id="ARBA00023163"/>
    </source>
</evidence>
<evidence type="ECO:0000313" key="10">
    <source>
        <dbReference type="Ensembl" id="ENSOANP00000033615.1"/>
    </source>
</evidence>
<keyword evidence="8" id="KW-0175">Coiled coil</keyword>
<evidence type="ECO:0000313" key="11">
    <source>
        <dbReference type="Proteomes" id="UP000002279"/>
    </source>
</evidence>
<feature type="region of interest" description="Disordered" evidence="9">
    <location>
        <begin position="309"/>
        <end position="369"/>
    </location>
</feature>
<feature type="repeat" description="ANK" evidence="7">
    <location>
        <begin position="103"/>
        <end position="135"/>
    </location>
</feature>
<dbReference type="SUPFAM" id="SSF48403">
    <property type="entry name" value="Ankyrin repeat"/>
    <property type="match status" value="1"/>
</dbReference>
<dbReference type="KEGG" id="oaa:100087284"/>
<dbReference type="OrthoDB" id="341259at2759"/>
<keyword evidence="6" id="KW-0539">Nucleus</keyword>
<dbReference type="PANTHER" id="PTHR24193">
    <property type="entry name" value="ANKYRIN REPEAT PROTEIN"/>
    <property type="match status" value="1"/>
</dbReference>
<evidence type="ECO:0000256" key="2">
    <source>
        <dbReference type="ARBA" id="ARBA00022737"/>
    </source>
</evidence>
<evidence type="ECO:0000256" key="9">
    <source>
        <dbReference type="SAM" id="MobiDB-lite"/>
    </source>
</evidence>
<dbReference type="PRINTS" id="PR01415">
    <property type="entry name" value="ANKYRIN"/>
</dbReference>
<evidence type="ECO:0000256" key="1">
    <source>
        <dbReference type="ARBA" id="ARBA00004123"/>
    </source>
</evidence>
<dbReference type="PROSITE" id="PS50088">
    <property type="entry name" value="ANK_REPEAT"/>
    <property type="match status" value="3"/>
</dbReference>
<evidence type="ECO:0000256" key="4">
    <source>
        <dbReference type="ARBA" id="ARBA00023043"/>
    </source>
</evidence>
<dbReference type="InParanoid" id="A0A6I8MY36"/>
<dbReference type="InterPro" id="IPR036770">
    <property type="entry name" value="Ankyrin_rpt-contain_sf"/>
</dbReference>
<keyword evidence="3" id="KW-0805">Transcription regulation</keyword>
<dbReference type="SMART" id="SM00248">
    <property type="entry name" value="ANK"/>
    <property type="match status" value="4"/>
</dbReference>
<dbReference type="GO" id="GO:0000976">
    <property type="term" value="F:transcription cis-regulatory region binding"/>
    <property type="evidence" value="ECO:0000318"/>
    <property type="project" value="GO_Central"/>
</dbReference>
<dbReference type="GeneID" id="100087284"/>
<dbReference type="PROSITE" id="PS50297">
    <property type="entry name" value="ANK_REP_REGION"/>
    <property type="match status" value="3"/>
</dbReference>
<dbReference type="GeneTree" id="ENSGT00940000156794"/>
<dbReference type="Bgee" id="ENSOANG00000049636">
    <property type="expression patterns" value="Expressed in fibroblast and 7 other cell types or tissues"/>
</dbReference>
<feature type="compositionally biased region" description="Acidic residues" evidence="9">
    <location>
        <begin position="313"/>
        <end position="327"/>
    </location>
</feature>
<dbReference type="GO" id="GO:0005634">
    <property type="term" value="C:nucleus"/>
    <property type="evidence" value="ECO:0000318"/>
    <property type="project" value="GO_Central"/>
</dbReference>
<feature type="coiled-coil region" evidence="8">
    <location>
        <begin position="371"/>
        <end position="412"/>
    </location>
</feature>
<reference evidence="10" key="2">
    <citation type="submission" date="2025-08" db="UniProtKB">
        <authorList>
            <consortium name="Ensembl"/>
        </authorList>
    </citation>
    <scope>IDENTIFICATION</scope>
    <source>
        <strain evidence="10">Glennie</strain>
    </source>
</reference>
<protein>
    <submittedName>
        <fullName evidence="10">GA binding protein transcription factor subunit beta 2</fullName>
    </submittedName>
</protein>
<evidence type="ECO:0000256" key="3">
    <source>
        <dbReference type="ARBA" id="ARBA00023015"/>
    </source>
</evidence>
<keyword evidence="4 7" id="KW-0040">ANK repeat</keyword>
<dbReference type="GO" id="GO:0042802">
    <property type="term" value="F:identical protein binding"/>
    <property type="evidence" value="ECO:0007669"/>
    <property type="project" value="Ensembl"/>
</dbReference>
<dbReference type="Gene3D" id="1.25.40.20">
    <property type="entry name" value="Ankyrin repeat-containing domain"/>
    <property type="match status" value="1"/>
</dbReference>
<sequence length="445" mass="46919">MSLVDLGKRLLEAARKGEDDQVRVLMANGAPFTTDWLGTSPLHLAAQHGHYSTAEVLLRAGVSRDARTKVDRTPLHMAAADGHTHIVELLVRHGADVNAKDMLKMTALHWAAERHHRDVVELLVKFGADVHAASKFDKSAFDIALENNNPDILILLQEAMQGQVSADSDRASPVPAPFILTAGDVVGLAGLVSSVGAKDPPGDSHSSGLQFSHSTTSVLATLAALAEASAPLSGSARIQAHGEEVAEIHTVESATQHVVSGGQRVIAIVADGVPLGSLQAAIPGGGIGQPFIVTMPDGQQVLTVPAGQVAEETVTEEQPESESEPDSDPPSPGEEPPEEGAPSPASPPPAKRQRTERSSPGAWDGKEGAERELLQQRLREADRQAQECRQQLLQKEREAERCRRRLEAMARAQVQPDGDTVVVVGPPCGTLDLHPGGLAAETGGS</sequence>